<reference evidence="1" key="2">
    <citation type="journal article" date="2015" name="Data Brief">
        <title>Shoot transcriptome of the giant reed, Arundo donax.</title>
        <authorList>
            <person name="Barrero R.A."/>
            <person name="Guerrero F.D."/>
            <person name="Moolhuijzen P."/>
            <person name="Goolsby J.A."/>
            <person name="Tidwell J."/>
            <person name="Bellgard S.E."/>
            <person name="Bellgard M.I."/>
        </authorList>
    </citation>
    <scope>NUCLEOTIDE SEQUENCE</scope>
    <source>
        <tissue evidence="1">Shoot tissue taken approximately 20 cm above the soil surface</tissue>
    </source>
</reference>
<proteinExistence type="predicted"/>
<accession>A0A0A9FJG8</accession>
<dbReference type="AlphaFoldDB" id="A0A0A9FJG8"/>
<sequence length="38" mass="4540">MLMGCRDCVLNHHPFDDDCDVTCVEEEHYLHLPFLHRV</sequence>
<name>A0A0A9FJG8_ARUDO</name>
<evidence type="ECO:0000313" key="1">
    <source>
        <dbReference type="EMBL" id="JAE13125.1"/>
    </source>
</evidence>
<protein>
    <submittedName>
        <fullName evidence="1">Uncharacterized protein</fullName>
    </submittedName>
</protein>
<dbReference type="EMBL" id="GBRH01184771">
    <property type="protein sequence ID" value="JAE13125.1"/>
    <property type="molecule type" value="Transcribed_RNA"/>
</dbReference>
<reference evidence="1" key="1">
    <citation type="submission" date="2014-09" db="EMBL/GenBank/DDBJ databases">
        <authorList>
            <person name="Magalhaes I.L.F."/>
            <person name="Oliveira U."/>
            <person name="Santos F.R."/>
            <person name="Vidigal T.H.D.A."/>
            <person name="Brescovit A.D."/>
            <person name="Santos A.J."/>
        </authorList>
    </citation>
    <scope>NUCLEOTIDE SEQUENCE</scope>
    <source>
        <tissue evidence="1">Shoot tissue taken approximately 20 cm above the soil surface</tissue>
    </source>
</reference>
<organism evidence="1">
    <name type="scientific">Arundo donax</name>
    <name type="common">Giant reed</name>
    <name type="synonym">Donax arundinaceus</name>
    <dbReference type="NCBI Taxonomy" id="35708"/>
    <lineage>
        <taxon>Eukaryota</taxon>
        <taxon>Viridiplantae</taxon>
        <taxon>Streptophyta</taxon>
        <taxon>Embryophyta</taxon>
        <taxon>Tracheophyta</taxon>
        <taxon>Spermatophyta</taxon>
        <taxon>Magnoliopsida</taxon>
        <taxon>Liliopsida</taxon>
        <taxon>Poales</taxon>
        <taxon>Poaceae</taxon>
        <taxon>PACMAD clade</taxon>
        <taxon>Arundinoideae</taxon>
        <taxon>Arundineae</taxon>
        <taxon>Arundo</taxon>
    </lineage>
</organism>